<dbReference type="EMBL" id="LAPZ01000014">
    <property type="protein sequence ID" value="OSY87134.1"/>
    <property type="molecule type" value="Genomic_DNA"/>
</dbReference>
<dbReference type="Gene3D" id="2.40.50.140">
    <property type="entry name" value="Nucleic acid-binding proteins"/>
    <property type="match status" value="1"/>
</dbReference>
<organism evidence="9 10">
    <name type="scientific">Tenacibaculum holothuriorum</name>
    <dbReference type="NCBI Taxonomy" id="1635173"/>
    <lineage>
        <taxon>Bacteria</taxon>
        <taxon>Pseudomonadati</taxon>
        <taxon>Bacteroidota</taxon>
        <taxon>Flavobacteriia</taxon>
        <taxon>Flavobacteriales</taxon>
        <taxon>Flavobacteriaceae</taxon>
        <taxon>Tenacibaculum</taxon>
    </lineage>
</organism>
<dbReference type="GO" id="GO:0006310">
    <property type="term" value="P:DNA recombination"/>
    <property type="evidence" value="ECO:0007669"/>
    <property type="project" value="UniProtKB-UniRule"/>
</dbReference>
<evidence type="ECO:0000256" key="4">
    <source>
        <dbReference type="ARBA" id="ARBA00023172"/>
    </source>
</evidence>
<sequence length="240" mass="27574">MAIVATKAIVLNAIKYGDTSLIVKCFTEEEGVKSYMLRGVLKSKKGKIKPGYFQPLTQLKLLVNHNTKGSLNSIKEVEVIHPYNSIPVSVIKQTIILFLSEVLSGIIREEEQNKPLYEYIETSLLWIDTHDNVSNFHLLFLLNFSKYLGFYPDVSEHHKEAFNLLEGAFVDNQYEKFLVINPELGLFKRLLGINFDAIDKISFSKNERQTVLRIIIQYFELHLDGFKQPKSLDVLETVFS</sequence>
<keyword evidence="10" id="KW-1185">Reference proteome</keyword>
<keyword evidence="3 7" id="KW-0227">DNA damage</keyword>
<comment type="similarity">
    <text evidence="1 7">Belongs to the RecO family.</text>
</comment>
<accession>A0A1Y2P9L5</accession>
<dbReference type="SUPFAM" id="SSF50249">
    <property type="entry name" value="Nucleic acid-binding proteins"/>
    <property type="match status" value="1"/>
</dbReference>
<dbReference type="OrthoDB" id="9789152at2"/>
<gene>
    <name evidence="7" type="primary">recO</name>
    <name evidence="9" type="ORF">WH52_12780</name>
</gene>
<dbReference type="Pfam" id="PF11967">
    <property type="entry name" value="RecO_N"/>
    <property type="match status" value="1"/>
</dbReference>
<evidence type="ECO:0000256" key="7">
    <source>
        <dbReference type="HAMAP-Rule" id="MF_00201"/>
    </source>
</evidence>
<feature type="domain" description="DNA replication/recombination mediator RecO N-terminal" evidence="8">
    <location>
        <begin position="1"/>
        <end position="83"/>
    </location>
</feature>
<reference evidence="9 10" key="1">
    <citation type="submission" date="2015-03" db="EMBL/GenBank/DDBJ databases">
        <title>Genome sequence of Tenacibaculum sp. S2-2, isolated from intestinal microbiota of sea cucumber, Apostichopus japonicas.</title>
        <authorList>
            <person name="Shao Z."/>
            <person name="Wang L."/>
            <person name="Li X."/>
        </authorList>
    </citation>
    <scope>NUCLEOTIDE SEQUENCE [LARGE SCALE GENOMIC DNA]</scope>
    <source>
        <strain evidence="9 10">S2-2</strain>
    </source>
</reference>
<dbReference type="PANTHER" id="PTHR33991">
    <property type="entry name" value="DNA REPAIR PROTEIN RECO"/>
    <property type="match status" value="1"/>
</dbReference>
<dbReference type="SUPFAM" id="SSF57863">
    <property type="entry name" value="ArfGap/RecO-like zinc finger"/>
    <property type="match status" value="1"/>
</dbReference>
<dbReference type="InterPro" id="IPR042242">
    <property type="entry name" value="RecO_C"/>
</dbReference>
<evidence type="ECO:0000256" key="1">
    <source>
        <dbReference type="ARBA" id="ARBA00007452"/>
    </source>
</evidence>
<dbReference type="RefSeq" id="WP_086031356.1">
    <property type="nucleotide sequence ID" value="NZ_LAPZ01000014.1"/>
</dbReference>
<dbReference type="PANTHER" id="PTHR33991:SF1">
    <property type="entry name" value="DNA REPAIR PROTEIN RECO"/>
    <property type="match status" value="1"/>
</dbReference>
<dbReference type="AlphaFoldDB" id="A0A1Y2P9L5"/>
<comment type="caution">
    <text evidence="9">The sequence shown here is derived from an EMBL/GenBank/DDBJ whole genome shotgun (WGS) entry which is preliminary data.</text>
</comment>
<dbReference type="Gene3D" id="1.20.1440.120">
    <property type="entry name" value="Recombination protein O, C-terminal domain"/>
    <property type="match status" value="1"/>
</dbReference>
<dbReference type="GO" id="GO:0006302">
    <property type="term" value="P:double-strand break repair"/>
    <property type="evidence" value="ECO:0007669"/>
    <property type="project" value="TreeGrafter"/>
</dbReference>
<dbReference type="NCBIfam" id="TIGR00613">
    <property type="entry name" value="reco"/>
    <property type="match status" value="1"/>
</dbReference>
<dbReference type="InterPro" id="IPR022572">
    <property type="entry name" value="DNA_rep/recomb_RecO_N"/>
</dbReference>
<dbReference type="GO" id="GO:0043590">
    <property type="term" value="C:bacterial nucleoid"/>
    <property type="evidence" value="ECO:0007669"/>
    <property type="project" value="TreeGrafter"/>
</dbReference>
<evidence type="ECO:0000256" key="3">
    <source>
        <dbReference type="ARBA" id="ARBA00022763"/>
    </source>
</evidence>
<evidence type="ECO:0000256" key="2">
    <source>
        <dbReference type="ARBA" id="ARBA00021310"/>
    </source>
</evidence>
<evidence type="ECO:0000256" key="6">
    <source>
        <dbReference type="ARBA" id="ARBA00033409"/>
    </source>
</evidence>
<proteinExistence type="inferred from homology"/>
<name>A0A1Y2P9L5_9FLAO</name>
<dbReference type="Pfam" id="PF02565">
    <property type="entry name" value="RecO_C"/>
    <property type="match status" value="1"/>
</dbReference>
<dbReference type="HAMAP" id="MF_00201">
    <property type="entry name" value="RecO"/>
    <property type="match status" value="1"/>
</dbReference>
<evidence type="ECO:0000259" key="8">
    <source>
        <dbReference type="Pfam" id="PF11967"/>
    </source>
</evidence>
<protein>
    <recommendedName>
        <fullName evidence="2 7">DNA repair protein RecO</fullName>
    </recommendedName>
    <alternativeName>
        <fullName evidence="6 7">Recombination protein O</fullName>
    </alternativeName>
</protein>
<evidence type="ECO:0000313" key="9">
    <source>
        <dbReference type="EMBL" id="OSY87134.1"/>
    </source>
</evidence>
<comment type="function">
    <text evidence="7">Involved in DNA repair and RecF pathway recombination.</text>
</comment>
<dbReference type="STRING" id="1635173.WH52_12780"/>
<keyword evidence="5 7" id="KW-0234">DNA repair</keyword>
<dbReference type="InterPro" id="IPR037278">
    <property type="entry name" value="ARFGAP/RecO"/>
</dbReference>
<evidence type="ECO:0000313" key="10">
    <source>
        <dbReference type="Proteomes" id="UP000194221"/>
    </source>
</evidence>
<dbReference type="InParanoid" id="A0A1Y2P9L5"/>
<dbReference type="InterPro" id="IPR003717">
    <property type="entry name" value="RecO"/>
</dbReference>
<dbReference type="InterPro" id="IPR012340">
    <property type="entry name" value="NA-bd_OB-fold"/>
</dbReference>
<dbReference type="Proteomes" id="UP000194221">
    <property type="component" value="Unassembled WGS sequence"/>
</dbReference>
<evidence type="ECO:0000256" key="5">
    <source>
        <dbReference type="ARBA" id="ARBA00023204"/>
    </source>
</evidence>
<keyword evidence="4 7" id="KW-0233">DNA recombination</keyword>